<proteinExistence type="predicted"/>
<dbReference type="AlphaFoldDB" id="A0A6A6TWF5"/>
<dbReference type="Proteomes" id="UP000799302">
    <property type="component" value="Unassembled WGS sequence"/>
</dbReference>
<evidence type="ECO:0000313" key="1">
    <source>
        <dbReference type="EMBL" id="KAF2664435.1"/>
    </source>
</evidence>
<organism evidence="1 2">
    <name type="scientific">Microthyrium microscopicum</name>
    <dbReference type="NCBI Taxonomy" id="703497"/>
    <lineage>
        <taxon>Eukaryota</taxon>
        <taxon>Fungi</taxon>
        <taxon>Dikarya</taxon>
        <taxon>Ascomycota</taxon>
        <taxon>Pezizomycotina</taxon>
        <taxon>Dothideomycetes</taxon>
        <taxon>Dothideomycetes incertae sedis</taxon>
        <taxon>Microthyriales</taxon>
        <taxon>Microthyriaceae</taxon>
        <taxon>Microthyrium</taxon>
    </lineage>
</organism>
<evidence type="ECO:0008006" key="3">
    <source>
        <dbReference type="Google" id="ProtNLM"/>
    </source>
</evidence>
<reference evidence="1" key="1">
    <citation type="journal article" date="2020" name="Stud. Mycol.">
        <title>101 Dothideomycetes genomes: a test case for predicting lifestyles and emergence of pathogens.</title>
        <authorList>
            <person name="Haridas S."/>
            <person name="Albert R."/>
            <person name="Binder M."/>
            <person name="Bloem J."/>
            <person name="Labutti K."/>
            <person name="Salamov A."/>
            <person name="Andreopoulos B."/>
            <person name="Baker S."/>
            <person name="Barry K."/>
            <person name="Bills G."/>
            <person name="Bluhm B."/>
            <person name="Cannon C."/>
            <person name="Castanera R."/>
            <person name="Culley D."/>
            <person name="Daum C."/>
            <person name="Ezra D."/>
            <person name="Gonzalez J."/>
            <person name="Henrissat B."/>
            <person name="Kuo A."/>
            <person name="Liang C."/>
            <person name="Lipzen A."/>
            <person name="Lutzoni F."/>
            <person name="Magnuson J."/>
            <person name="Mondo S."/>
            <person name="Nolan M."/>
            <person name="Ohm R."/>
            <person name="Pangilinan J."/>
            <person name="Park H.-J."/>
            <person name="Ramirez L."/>
            <person name="Alfaro M."/>
            <person name="Sun H."/>
            <person name="Tritt A."/>
            <person name="Yoshinaga Y."/>
            <person name="Zwiers L.-H."/>
            <person name="Turgeon B."/>
            <person name="Goodwin S."/>
            <person name="Spatafora J."/>
            <person name="Crous P."/>
            <person name="Grigoriev I."/>
        </authorList>
    </citation>
    <scope>NUCLEOTIDE SEQUENCE</scope>
    <source>
        <strain evidence="1">CBS 115976</strain>
    </source>
</reference>
<gene>
    <name evidence="1" type="ORF">BT63DRAFT_429208</name>
</gene>
<name>A0A6A6TWF5_9PEZI</name>
<accession>A0A6A6TWF5</accession>
<evidence type="ECO:0000313" key="2">
    <source>
        <dbReference type="Proteomes" id="UP000799302"/>
    </source>
</evidence>
<dbReference type="EMBL" id="MU004242">
    <property type="protein sequence ID" value="KAF2664435.1"/>
    <property type="molecule type" value="Genomic_DNA"/>
</dbReference>
<keyword evidence="2" id="KW-1185">Reference proteome</keyword>
<sequence length="453" mass="51006">MKATGKKPKKARRITSVLKTFMDLLRLKRWSYTAIPQTSHDKWNESTTSFSDDHIESTVNYFSKLPEEVVTDILVSLLDDLTLDQMVDTILTSKSWYHLGLPLLRHYEIAASNNPDDDSDRLSLPFCNPWFDAPCLFSHMSNSRLESLHNLTLDLDCTNTSWFSSESWPPWPSSLEAKPGTLTALTTLSLTVRNCASVDLESPSSTSELLQDILMLFNHKDVPLENIELNLDGVSCLPATMAAVTSNARFEANRVEEAKSSFQMLVERLKLQLRMIQIRGKIRNFSLRWIVDSAVHEHLYGLNRGLNNGLIERYRSRIGSGNRLLATIPTSDDIASPQVTLIHYEILAPSGADAPAPASIVKVHNNQKKFRSQRSLSNWNIELAPEAITPAIVARLDGDLRWVWRRGVRVPPVSAHQKLSDAVSRRNKVRQSWAGWKSTVASTSRRFSIASTT</sequence>
<protein>
    <recommendedName>
        <fullName evidence="3">F-box domain-containing protein</fullName>
    </recommendedName>
</protein>